<dbReference type="InterPro" id="IPR036034">
    <property type="entry name" value="PDZ_sf"/>
</dbReference>
<dbReference type="EMBL" id="OW240912">
    <property type="protein sequence ID" value="CAH2219050.1"/>
    <property type="molecule type" value="Genomic_DNA"/>
</dbReference>
<evidence type="ECO:0000313" key="5">
    <source>
        <dbReference type="EMBL" id="CAH2219049.1"/>
    </source>
</evidence>
<dbReference type="EMBL" id="OW240912">
    <property type="protein sequence ID" value="CAH2219051.1"/>
    <property type="molecule type" value="Genomic_DNA"/>
</dbReference>
<gene>
    <name evidence="5" type="ORF">PECUL_23A025969</name>
</gene>
<dbReference type="EMBL" id="OW240912">
    <property type="protein sequence ID" value="CAH2219047.1"/>
    <property type="molecule type" value="Genomic_DNA"/>
</dbReference>
<dbReference type="SMART" id="SM00228">
    <property type="entry name" value="PDZ"/>
    <property type="match status" value="4"/>
</dbReference>
<evidence type="ECO:0000256" key="3">
    <source>
        <dbReference type="SAM" id="MobiDB-lite"/>
    </source>
</evidence>
<feature type="domain" description="PDZ" evidence="4">
    <location>
        <begin position="9"/>
        <end position="90"/>
    </location>
</feature>
<dbReference type="PROSITE" id="PS50106">
    <property type="entry name" value="PDZ"/>
    <property type="match status" value="4"/>
</dbReference>
<comment type="similarity">
    <text evidence="2">Belongs to the NHER family.</text>
</comment>
<dbReference type="InterPro" id="IPR001478">
    <property type="entry name" value="PDZ"/>
</dbReference>
<accession>A0AAD1VJB5</accession>
<evidence type="ECO:0000313" key="6">
    <source>
        <dbReference type="Proteomes" id="UP001295444"/>
    </source>
</evidence>
<evidence type="ECO:0000256" key="1">
    <source>
        <dbReference type="ARBA" id="ARBA00022737"/>
    </source>
</evidence>
<organism evidence="5 6">
    <name type="scientific">Pelobates cultripes</name>
    <name type="common">Western spadefoot toad</name>
    <dbReference type="NCBI Taxonomy" id="61616"/>
    <lineage>
        <taxon>Eukaryota</taxon>
        <taxon>Metazoa</taxon>
        <taxon>Chordata</taxon>
        <taxon>Craniata</taxon>
        <taxon>Vertebrata</taxon>
        <taxon>Euteleostomi</taxon>
        <taxon>Amphibia</taxon>
        <taxon>Batrachia</taxon>
        <taxon>Anura</taxon>
        <taxon>Pelobatoidea</taxon>
        <taxon>Pelobatidae</taxon>
        <taxon>Pelobates</taxon>
    </lineage>
</organism>
<sequence length="551" mass="59776">MASPTQPRECLVTKQDGKGFGFCLRIEKNEVGHLVRSIEKDSSADRSGLKDGDRVLTVDGIFVDEKEHTEVVDIIKKSGNSVTLLVLDEVAYENAKRKGEDLSKLSKTSAQPVTKPEVSQPPKKDEVQDSGPKPRICYLAKDGGSYGFSLKSTPGTSGIFLGSLAPNGIAAKAGVRDGDHIIELNGNNVENDSHEQITQKVKESGSIIAFLLADKETEDYFTKMKMKITADTATLEHLPSKPRTVDLKKEPSGYGFYLRQEKNRKGHFIMEIDAGSPAEKANLKDYDRIVAVNGASVETFEHEQVVDAIRKGGDKTTLLIVDQKTDEIYSKAGISPYLYLQELKKPEEQKEHTPAVIPAVTPAVIPAVTPATKPAAVPTPTPEKPATTPAATSPDPKHKPRLCQLQKGTSGYGFNLNAIKEVPGQYIKQVVKGGPADVGGIKEDDILLEVNGVNVEKDAYEDVIVKIKNAGGNLTLLVISQEAYDYFKSQKLPVTSSMADPLPKKETTPSNSEKAPTNKAKSVPEPIELAASPPPDVKSQDKQEKDDDTQL</sequence>
<dbReference type="CDD" id="cd06768">
    <property type="entry name" value="PDZ_NHERF-like"/>
    <property type="match status" value="4"/>
</dbReference>
<dbReference type="AlphaFoldDB" id="A0AAD1VJB5"/>
<feature type="domain" description="PDZ" evidence="4">
    <location>
        <begin position="402"/>
        <end position="482"/>
    </location>
</feature>
<protein>
    <submittedName>
        <fullName evidence="5">Na(+) H(+) exchange regulatory cofactor NHE-RF3</fullName>
    </submittedName>
</protein>
<dbReference type="GO" id="GO:0043495">
    <property type="term" value="F:protein-membrane adaptor activity"/>
    <property type="evidence" value="ECO:0007669"/>
    <property type="project" value="TreeGrafter"/>
</dbReference>
<dbReference type="Gene3D" id="2.30.42.10">
    <property type="match status" value="4"/>
</dbReference>
<feature type="region of interest" description="Disordered" evidence="3">
    <location>
        <begin position="98"/>
        <end position="134"/>
    </location>
</feature>
<dbReference type="EMBL" id="OW240912">
    <property type="protein sequence ID" value="CAH2219049.1"/>
    <property type="molecule type" value="Genomic_DNA"/>
</dbReference>
<name>A0AAD1VJB5_PELCU</name>
<feature type="region of interest" description="Disordered" evidence="3">
    <location>
        <begin position="371"/>
        <end position="400"/>
    </location>
</feature>
<dbReference type="GO" id="GO:0072659">
    <property type="term" value="P:protein localization to plasma membrane"/>
    <property type="evidence" value="ECO:0007669"/>
    <property type="project" value="TreeGrafter"/>
</dbReference>
<dbReference type="GO" id="GO:0016324">
    <property type="term" value="C:apical plasma membrane"/>
    <property type="evidence" value="ECO:0007669"/>
    <property type="project" value="TreeGrafter"/>
</dbReference>
<keyword evidence="6" id="KW-1185">Reference proteome</keyword>
<evidence type="ECO:0000259" key="4">
    <source>
        <dbReference type="PROSITE" id="PS50106"/>
    </source>
</evidence>
<keyword evidence="1" id="KW-0677">Repeat</keyword>
<feature type="domain" description="PDZ" evidence="4">
    <location>
        <begin position="244"/>
        <end position="324"/>
    </location>
</feature>
<dbReference type="Proteomes" id="UP001295444">
    <property type="component" value="Chromosome 01"/>
</dbReference>
<dbReference type="SUPFAM" id="SSF50156">
    <property type="entry name" value="PDZ domain-like"/>
    <property type="match status" value="4"/>
</dbReference>
<dbReference type="EMBL" id="OW240912">
    <property type="protein sequence ID" value="CAH2219048.1"/>
    <property type="molecule type" value="Genomic_DNA"/>
</dbReference>
<evidence type="ECO:0000256" key="2">
    <source>
        <dbReference type="ARBA" id="ARBA00038110"/>
    </source>
</evidence>
<dbReference type="PANTHER" id="PTHR14191:SF6">
    <property type="entry name" value="NA(+)_H(+) EXCHANGE REGULATORY COFACTOR NHE-RF3-RELATED"/>
    <property type="match status" value="1"/>
</dbReference>
<dbReference type="Pfam" id="PF00595">
    <property type="entry name" value="PDZ"/>
    <property type="match status" value="4"/>
</dbReference>
<dbReference type="InterPro" id="IPR051067">
    <property type="entry name" value="NHER"/>
</dbReference>
<reference evidence="5" key="1">
    <citation type="submission" date="2022-03" db="EMBL/GenBank/DDBJ databases">
        <authorList>
            <person name="Alioto T."/>
            <person name="Alioto T."/>
            <person name="Gomez Garrido J."/>
        </authorList>
    </citation>
    <scope>NUCLEOTIDE SEQUENCE</scope>
</reference>
<dbReference type="GO" id="GO:0005102">
    <property type="term" value="F:signaling receptor binding"/>
    <property type="evidence" value="ECO:0007669"/>
    <property type="project" value="TreeGrafter"/>
</dbReference>
<dbReference type="PANTHER" id="PTHR14191">
    <property type="entry name" value="PDZ DOMAIN CONTAINING PROTEIN"/>
    <property type="match status" value="1"/>
</dbReference>
<proteinExistence type="inferred from homology"/>
<feature type="domain" description="PDZ" evidence="4">
    <location>
        <begin position="135"/>
        <end position="216"/>
    </location>
</feature>
<feature type="region of interest" description="Disordered" evidence="3">
    <location>
        <begin position="496"/>
        <end position="551"/>
    </location>
</feature>